<dbReference type="PANTHER" id="PTHR44991:SF1">
    <property type="entry name" value="IMMUNOGLOBULIN SUPERFAMILY MEMBER 5"/>
    <property type="match status" value="1"/>
</dbReference>
<dbReference type="InterPro" id="IPR043136">
    <property type="entry name" value="B30.2/SPRY_sf"/>
</dbReference>
<protein>
    <submittedName>
        <fullName evidence="1">Uncharacterized protein</fullName>
    </submittedName>
</protein>
<sequence length="339" mass="37615">MTNDSCKDPDSFSGFSSLNGILPKISFNWADHPWLVSEAVGFGWPRFAFRADFSSPSPRSNLLGFYAAGDQGRETEMDITWEMCPESVDFMQKIKFNPVLKKIDMGTSHLGVSWVTKSALPLPGPPLENNSFPRESYFEITIVSCPQDIVDFLTKLIPQTDDANGQSDSLIQEVKLRNTEGRGQKEMAILSVGLSGFYSREAILKKVFFTVDSELVHVINCTSEEFSNPLYPTIAANVDITVMVNFGQSAFKYSPANAQRTPNPCFICPPPKGSPGAVGYEDSRDLFSMGIVPYSSWNNNNGDIMSPDHTEATELFKIPFSGPAMVMQEHDNFNKVIEQ</sequence>
<dbReference type="OrthoDB" id="258495at2759"/>
<dbReference type="Proteomes" id="UP001141806">
    <property type="component" value="Unassembled WGS sequence"/>
</dbReference>
<comment type="caution">
    <text evidence="1">The sequence shown here is derived from an EMBL/GenBank/DDBJ whole genome shotgun (WGS) entry which is preliminary data.</text>
</comment>
<evidence type="ECO:0000313" key="2">
    <source>
        <dbReference type="Proteomes" id="UP001141806"/>
    </source>
</evidence>
<organism evidence="1 2">
    <name type="scientific">Protea cynaroides</name>
    <dbReference type="NCBI Taxonomy" id="273540"/>
    <lineage>
        <taxon>Eukaryota</taxon>
        <taxon>Viridiplantae</taxon>
        <taxon>Streptophyta</taxon>
        <taxon>Embryophyta</taxon>
        <taxon>Tracheophyta</taxon>
        <taxon>Spermatophyta</taxon>
        <taxon>Magnoliopsida</taxon>
        <taxon>Proteales</taxon>
        <taxon>Proteaceae</taxon>
        <taxon>Protea</taxon>
    </lineage>
</organism>
<dbReference type="EMBL" id="JAMYWD010000011">
    <property type="protein sequence ID" value="KAJ4955759.1"/>
    <property type="molecule type" value="Genomic_DNA"/>
</dbReference>
<accession>A0A9Q0JWZ6</accession>
<name>A0A9Q0JWZ6_9MAGN</name>
<dbReference type="AlphaFoldDB" id="A0A9Q0JWZ6"/>
<dbReference type="PANTHER" id="PTHR44991">
    <property type="entry name" value="IMMUNOGLOBULIN SUPERFAMILY MEMBER 5"/>
    <property type="match status" value="1"/>
</dbReference>
<reference evidence="1" key="1">
    <citation type="journal article" date="2023" name="Plant J.">
        <title>The genome of the king protea, Protea cynaroides.</title>
        <authorList>
            <person name="Chang J."/>
            <person name="Duong T.A."/>
            <person name="Schoeman C."/>
            <person name="Ma X."/>
            <person name="Roodt D."/>
            <person name="Barker N."/>
            <person name="Li Z."/>
            <person name="Van de Peer Y."/>
            <person name="Mizrachi E."/>
        </authorList>
    </citation>
    <scope>NUCLEOTIDE SEQUENCE</scope>
    <source>
        <tissue evidence="1">Young leaves</tissue>
    </source>
</reference>
<gene>
    <name evidence="1" type="ORF">NE237_012542</name>
</gene>
<dbReference type="Gene3D" id="2.60.120.920">
    <property type="match status" value="1"/>
</dbReference>
<proteinExistence type="predicted"/>
<evidence type="ECO:0000313" key="1">
    <source>
        <dbReference type="EMBL" id="KAJ4955759.1"/>
    </source>
</evidence>
<keyword evidence="2" id="KW-1185">Reference proteome</keyword>